<name>A0A9P5Y3C9_9AGAR</name>
<evidence type="ECO:0000313" key="2">
    <source>
        <dbReference type="Proteomes" id="UP000807353"/>
    </source>
</evidence>
<organism evidence="1 2">
    <name type="scientific">Collybia nuda</name>
    <dbReference type="NCBI Taxonomy" id="64659"/>
    <lineage>
        <taxon>Eukaryota</taxon>
        <taxon>Fungi</taxon>
        <taxon>Dikarya</taxon>
        <taxon>Basidiomycota</taxon>
        <taxon>Agaricomycotina</taxon>
        <taxon>Agaricomycetes</taxon>
        <taxon>Agaricomycetidae</taxon>
        <taxon>Agaricales</taxon>
        <taxon>Tricholomatineae</taxon>
        <taxon>Clitocybaceae</taxon>
        <taxon>Collybia</taxon>
    </lineage>
</organism>
<dbReference type="EMBL" id="MU150298">
    <property type="protein sequence ID" value="KAF9460460.1"/>
    <property type="molecule type" value="Genomic_DNA"/>
</dbReference>
<keyword evidence="2" id="KW-1185">Reference proteome</keyword>
<dbReference type="PANTHER" id="PTHR38886">
    <property type="entry name" value="SESA DOMAIN-CONTAINING PROTEIN"/>
    <property type="match status" value="1"/>
</dbReference>
<dbReference type="PANTHER" id="PTHR38886:SF1">
    <property type="entry name" value="NACHT-NTPASE AND P-LOOP NTPASES N-TERMINAL DOMAIN-CONTAINING PROTEIN"/>
    <property type="match status" value="1"/>
</dbReference>
<dbReference type="Proteomes" id="UP000807353">
    <property type="component" value="Unassembled WGS sequence"/>
</dbReference>
<dbReference type="AlphaFoldDB" id="A0A9P5Y3C9"/>
<reference evidence="1" key="1">
    <citation type="submission" date="2020-11" db="EMBL/GenBank/DDBJ databases">
        <authorList>
            <consortium name="DOE Joint Genome Institute"/>
            <person name="Ahrendt S."/>
            <person name="Riley R."/>
            <person name="Andreopoulos W."/>
            <person name="Labutti K."/>
            <person name="Pangilinan J."/>
            <person name="Ruiz-Duenas F.J."/>
            <person name="Barrasa J.M."/>
            <person name="Sanchez-Garcia M."/>
            <person name="Camarero S."/>
            <person name="Miyauchi S."/>
            <person name="Serrano A."/>
            <person name="Linde D."/>
            <person name="Babiker R."/>
            <person name="Drula E."/>
            <person name="Ayuso-Fernandez I."/>
            <person name="Pacheco R."/>
            <person name="Padilla G."/>
            <person name="Ferreira P."/>
            <person name="Barriuso J."/>
            <person name="Kellner H."/>
            <person name="Castanera R."/>
            <person name="Alfaro M."/>
            <person name="Ramirez L."/>
            <person name="Pisabarro A.G."/>
            <person name="Kuo A."/>
            <person name="Tritt A."/>
            <person name="Lipzen A."/>
            <person name="He G."/>
            <person name="Yan M."/>
            <person name="Ng V."/>
            <person name="Cullen D."/>
            <person name="Martin F."/>
            <person name="Rosso M.-N."/>
            <person name="Henrissat B."/>
            <person name="Hibbett D."/>
            <person name="Martinez A.T."/>
            <person name="Grigoriev I.V."/>
        </authorList>
    </citation>
    <scope>NUCLEOTIDE SEQUENCE</scope>
    <source>
        <strain evidence="1">CBS 247.69</strain>
    </source>
</reference>
<evidence type="ECO:0008006" key="3">
    <source>
        <dbReference type="Google" id="ProtNLM"/>
    </source>
</evidence>
<sequence>MASVALAFGSFGDIVALIQILVDLSGTLRSGKASTEYHELVAELGSLQSVLESIKREILTPPLGTPIFDRSSLNAIGLAVERCRSLVRDFTDNTRGYGKGFMVGEPGNNLWDFWWNVNWRLLKKGTIAELREQLTHQKTAMILILSVSSSASLRRIEQQLKQVSITKAVHE</sequence>
<comment type="caution">
    <text evidence="1">The sequence shown here is derived from an EMBL/GenBank/DDBJ whole genome shotgun (WGS) entry which is preliminary data.</text>
</comment>
<evidence type="ECO:0000313" key="1">
    <source>
        <dbReference type="EMBL" id="KAF9460460.1"/>
    </source>
</evidence>
<accession>A0A9P5Y3C9</accession>
<gene>
    <name evidence="1" type="ORF">BDZ94DRAFT_923826</name>
</gene>
<proteinExistence type="predicted"/>
<protein>
    <recommendedName>
        <fullName evidence="3">Fungal N-terminal domain-containing protein</fullName>
    </recommendedName>
</protein>
<dbReference type="OrthoDB" id="3055369at2759"/>